<name>A0ABT2FFP4_9GAMM</name>
<sequence>MNEKSEKLLGLYQALLDQVAEQYRQDSSLSINGLYQAITQSREYLVLKTEATEEQLTLVEAFLKRDIASFIKQKMDSDLSYSPSVIEFENSLWHWLGEISDRSQVEWHELSRQFEQQGLYHAGDVVSQGTLSCTKCGNTMNIEFTDIIPECPHCDNREFTREALQP</sequence>
<dbReference type="RefSeq" id="WP_238894452.1">
    <property type="nucleotide sequence ID" value="NZ_JAKOGG010000001.1"/>
</dbReference>
<comment type="caution">
    <text evidence="1">The sequence shown here is derived from an EMBL/GenBank/DDBJ whole genome shotgun (WGS) entry which is preliminary data.</text>
</comment>
<keyword evidence="2" id="KW-1185">Reference proteome</keyword>
<accession>A0ABT2FFP4</accession>
<protein>
    <submittedName>
        <fullName evidence="1">Zinc ribbon-containing protein</fullName>
    </submittedName>
</protein>
<reference evidence="1 2" key="1">
    <citation type="submission" date="2022-02" db="EMBL/GenBank/DDBJ databases">
        <authorList>
            <person name="Zhuang L."/>
        </authorList>
    </citation>
    <scope>NUCLEOTIDE SEQUENCE [LARGE SCALE GENOMIC DNA]</scope>
    <source>
        <strain evidence="1 2">C32</strain>
    </source>
</reference>
<dbReference type="Proteomes" id="UP001201549">
    <property type="component" value="Unassembled WGS sequence"/>
</dbReference>
<evidence type="ECO:0000313" key="2">
    <source>
        <dbReference type="Proteomes" id="UP001201549"/>
    </source>
</evidence>
<dbReference type="Pfam" id="PF07295">
    <property type="entry name" value="DUF1451"/>
    <property type="match status" value="1"/>
</dbReference>
<reference evidence="2" key="2">
    <citation type="submission" date="2023-07" db="EMBL/GenBank/DDBJ databases">
        <title>Shewanella mangrovi sp. nov., an acetaldehyde- degrading bacterium isolated from mangrove sediment.</title>
        <authorList>
            <person name="Liu Y."/>
        </authorList>
    </citation>
    <scope>NUCLEOTIDE SEQUENCE [LARGE SCALE GENOMIC DNA]</scope>
    <source>
        <strain evidence="2">C32</strain>
    </source>
</reference>
<organism evidence="1 2">
    <name type="scientific">Shewanella electrica</name>
    <dbReference type="NCBI Taxonomy" id="515560"/>
    <lineage>
        <taxon>Bacteria</taxon>
        <taxon>Pseudomonadati</taxon>
        <taxon>Pseudomonadota</taxon>
        <taxon>Gammaproteobacteria</taxon>
        <taxon>Alteromonadales</taxon>
        <taxon>Shewanellaceae</taxon>
        <taxon>Shewanella</taxon>
    </lineage>
</organism>
<gene>
    <name evidence="1" type="ORF">L9G74_01220</name>
</gene>
<dbReference type="InterPro" id="IPR009912">
    <property type="entry name" value="DUF1451"/>
</dbReference>
<dbReference type="EMBL" id="JAKOGG010000001">
    <property type="protein sequence ID" value="MCS4555054.1"/>
    <property type="molecule type" value="Genomic_DNA"/>
</dbReference>
<proteinExistence type="predicted"/>
<evidence type="ECO:0000313" key="1">
    <source>
        <dbReference type="EMBL" id="MCS4555054.1"/>
    </source>
</evidence>